<sequence>METLGTDPIFEPQAEFRARSNTWPRPENFGDKDSDEKPPVNINSSNPTQESSPSDAILGCQLIKKSSSRRNAWGNMSYADLITHAIQNSSDKRLTLSQIYDWMVQNVPYFKDKGDSNSSAGWKNSIRHNLSLHSRFMRVQNEGTGKSSWWVINPDAKPGKSTRRRATSMETQKYEKKRGRVKKKVEALRNELNISSGSPTATVSEGRDTFPESTTHLGFQLSPDFRPRASSNASSCGRLSPIPAVETDVHDSQVSSLSPIPWSSDLDIFAAQSSNLDRYEADQLGNSLAATVKLVEEDMSYLSSNRLLRLSSALDPSTTNNNYNLGSYRYSENYKALHSPVSNDQHLPQLQTTQQSTVKTEMETFQALPPINSNQRQFSQVNFCQTLSEDNLSPISLRSKPQDNPFQNDSSGAPINDQLMPMPSSNPLPNDLDLNMDTLEGDLECDVDQLIRHELNVDGNLDFNFEPVSMVNTSSSPMLPYPKSITTINRPWVH</sequence>
<evidence type="ECO:0000256" key="15">
    <source>
        <dbReference type="PROSITE-ProRule" id="PRU00089"/>
    </source>
</evidence>
<keyword evidence="5" id="KW-0597">Phosphoprotein</keyword>
<dbReference type="SMART" id="SM00339">
    <property type="entry name" value="FH"/>
    <property type="match status" value="1"/>
</dbReference>
<evidence type="ECO:0000256" key="1">
    <source>
        <dbReference type="ARBA" id="ARBA00004123"/>
    </source>
</evidence>
<dbReference type="GeneID" id="106466553"/>
<comment type="subunit">
    <text evidence="13">Interacts with melt.</text>
</comment>
<dbReference type="PANTHER" id="PTHR45767:SF2">
    <property type="entry name" value="FORKHEAD BOX PROTEIN O"/>
    <property type="match status" value="1"/>
</dbReference>
<evidence type="ECO:0000256" key="11">
    <source>
        <dbReference type="ARBA" id="ARBA00023242"/>
    </source>
</evidence>
<feature type="compositionally biased region" description="Basic and acidic residues" evidence="16">
    <location>
        <begin position="28"/>
        <end position="38"/>
    </location>
</feature>
<comment type="subcellular location">
    <subcellularLocation>
        <location evidence="2">Cytoplasm</location>
    </subcellularLocation>
    <subcellularLocation>
        <location evidence="1 15">Nucleus</location>
    </subcellularLocation>
</comment>
<evidence type="ECO:0000313" key="18">
    <source>
        <dbReference type="Proteomes" id="UP000694941"/>
    </source>
</evidence>
<gene>
    <name evidence="19" type="primary">LOC106466553</name>
</gene>
<keyword evidence="10" id="KW-0804">Transcription</keyword>
<evidence type="ECO:0000256" key="10">
    <source>
        <dbReference type="ARBA" id="ARBA00023163"/>
    </source>
</evidence>
<feature type="compositionally biased region" description="Polar residues" evidence="16">
    <location>
        <begin position="402"/>
        <end position="413"/>
    </location>
</feature>
<dbReference type="InterPro" id="IPR030456">
    <property type="entry name" value="TF_fork_head_CS_2"/>
</dbReference>
<evidence type="ECO:0000256" key="2">
    <source>
        <dbReference type="ARBA" id="ARBA00004496"/>
    </source>
</evidence>
<dbReference type="CDD" id="cd20032">
    <property type="entry name" value="FH_FOXO"/>
    <property type="match status" value="1"/>
</dbReference>
<evidence type="ECO:0000313" key="19">
    <source>
        <dbReference type="RefSeq" id="XP_013782300.1"/>
    </source>
</evidence>
<dbReference type="PRINTS" id="PR00053">
    <property type="entry name" value="FORKHEAD"/>
</dbReference>
<dbReference type="SUPFAM" id="SSF46785">
    <property type="entry name" value="Winged helix' DNA-binding domain"/>
    <property type="match status" value="1"/>
</dbReference>
<keyword evidence="9" id="KW-0010">Activator</keyword>
<evidence type="ECO:0000256" key="14">
    <source>
        <dbReference type="ARBA" id="ARBA00039893"/>
    </source>
</evidence>
<protein>
    <recommendedName>
        <fullName evidence="14">Forkhead box protein O</fullName>
    </recommendedName>
</protein>
<feature type="region of interest" description="Disordered" evidence="16">
    <location>
        <begin position="393"/>
        <end position="417"/>
    </location>
</feature>
<evidence type="ECO:0000256" key="5">
    <source>
        <dbReference type="ARBA" id="ARBA00022553"/>
    </source>
</evidence>
<dbReference type="InterPro" id="IPR032067">
    <property type="entry name" value="FOXO-TAD"/>
</dbReference>
<evidence type="ECO:0000256" key="8">
    <source>
        <dbReference type="ARBA" id="ARBA00023125"/>
    </source>
</evidence>
<keyword evidence="12" id="KW-0131">Cell cycle</keyword>
<evidence type="ECO:0000256" key="7">
    <source>
        <dbReference type="ARBA" id="ARBA00023015"/>
    </source>
</evidence>
<reference evidence="19" key="1">
    <citation type="submission" date="2025-08" db="UniProtKB">
        <authorList>
            <consortium name="RefSeq"/>
        </authorList>
    </citation>
    <scope>IDENTIFICATION</scope>
    <source>
        <tissue evidence="19">Muscle</tissue>
    </source>
</reference>
<dbReference type="PROSITE" id="PS00658">
    <property type="entry name" value="FORK_HEAD_2"/>
    <property type="match status" value="1"/>
</dbReference>
<evidence type="ECO:0000256" key="12">
    <source>
        <dbReference type="ARBA" id="ARBA00023306"/>
    </source>
</evidence>
<dbReference type="InterPro" id="IPR001766">
    <property type="entry name" value="Fork_head_dom"/>
</dbReference>
<dbReference type="PROSITE" id="PS50039">
    <property type="entry name" value="FORK_HEAD_3"/>
    <property type="match status" value="1"/>
</dbReference>
<name>A0ABM1BHU7_LIMPO</name>
<keyword evidence="6" id="KW-0341">Growth regulation</keyword>
<dbReference type="InterPro" id="IPR036388">
    <property type="entry name" value="WH-like_DNA-bd_sf"/>
</dbReference>
<evidence type="ECO:0000256" key="3">
    <source>
        <dbReference type="ARBA" id="ARBA00022473"/>
    </source>
</evidence>
<evidence type="ECO:0000256" key="9">
    <source>
        <dbReference type="ARBA" id="ARBA00023159"/>
    </source>
</evidence>
<keyword evidence="7" id="KW-0805">Transcription regulation</keyword>
<keyword evidence="3" id="KW-0217">Developmental protein</keyword>
<feature type="domain" description="Fork-head" evidence="17">
    <location>
        <begin position="73"/>
        <end position="166"/>
    </location>
</feature>
<accession>A0ABM1BHU7</accession>
<keyword evidence="8 15" id="KW-0238">DNA-binding</keyword>
<evidence type="ECO:0000256" key="16">
    <source>
        <dbReference type="SAM" id="MobiDB-lite"/>
    </source>
</evidence>
<keyword evidence="11 15" id="KW-0539">Nucleus</keyword>
<feature type="region of interest" description="Disordered" evidence="16">
    <location>
        <begin position="1"/>
        <end position="55"/>
    </location>
</feature>
<evidence type="ECO:0000256" key="13">
    <source>
        <dbReference type="ARBA" id="ARBA00038846"/>
    </source>
</evidence>
<dbReference type="RefSeq" id="XP_013782300.1">
    <property type="nucleotide sequence ID" value="XM_013926846.2"/>
</dbReference>
<dbReference type="Pfam" id="PF00250">
    <property type="entry name" value="Forkhead"/>
    <property type="match status" value="1"/>
</dbReference>
<evidence type="ECO:0000256" key="6">
    <source>
        <dbReference type="ARBA" id="ARBA00022604"/>
    </source>
</evidence>
<keyword evidence="4" id="KW-0963">Cytoplasm</keyword>
<dbReference type="Gene3D" id="1.10.10.10">
    <property type="entry name" value="Winged helix-like DNA-binding domain superfamily/Winged helix DNA-binding domain"/>
    <property type="match status" value="1"/>
</dbReference>
<organism evidence="18 19">
    <name type="scientific">Limulus polyphemus</name>
    <name type="common">Atlantic horseshoe crab</name>
    <dbReference type="NCBI Taxonomy" id="6850"/>
    <lineage>
        <taxon>Eukaryota</taxon>
        <taxon>Metazoa</taxon>
        <taxon>Ecdysozoa</taxon>
        <taxon>Arthropoda</taxon>
        <taxon>Chelicerata</taxon>
        <taxon>Merostomata</taxon>
        <taxon>Xiphosura</taxon>
        <taxon>Limulidae</taxon>
        <taxon>Limulus</taxon>
    </lineage>
</organism>
<feature type="region of interest" description="Disordered" evidence="16">
    <location>
        <begin position="150"/>
        <end position="181"/>
    </location>
</feature>
<feature type="DNA-binding region" description="Fork-head" evidence="15">
    <location>
        <begin position="73"/>
        <end position="166"/>
    </location>
</feature>
<proteinExistence type="predicted"/>
<dbReference type="Proteomes" id="UP000694941">
    <property type="component" value="Unplaced"/>
</dbReference>
<dbReference type="Pfam" id="PF16676">
    <property type="entry name" value="FOXO-TAD"/>
    <property type="match status" value="1"/>
</dbReference>
<evidence type="ECO:0000256" key="4">
    <source>
        <dbReference type="ARBA" id="ARBA00022490"/>
    </source>
</evidence>
<feature type="compositionally biased region" description="Polar residues" evidence="16">
    <location>
        <begin position="41"/>
        <end position="54"/>
    </location>
</feature>
<dbReference type="PANTHER" id="PTHR45767">
    <property type="entry name" value="FORKHEAD BOX PROTEIN O"/>
    <property type="match status" value="1"/>
</dbReference>
<evidence type="ECO:0000259" key="17">
    <source>
        <dbReference type="PROSITE" id="PS50039"/>
    </source>
</evidence>
<dbReference type="InterPro" id="IPR036390">
    <property type="entry name" value="WH_DNA-bd_sf"/>
</dbReference>
<keyword evidence="18" id="KW-1185">Reference proteome</keyword>